<dbReference type="PANTHER" id="PTHR14167:SF51">
    <property type="entry name" value="RING-TYPE E3 UBIQUITIN TRANSFERASE"/>
    <property type="match status" value="1"/>
</dbReference>
<feature type="domain" description="SH3" evidence="11">
    <location>
        <begin position="186"/>
        <end position="248"/>
    </location>
</feature>
<evidence type="ECO:0000256" key="5">
    <source>
        <dbReference type="ARBA" id="ARBA00022771"/>
    </source>
</evidence>
<feature type="domain" description="SH3" evidence="11">
    <location>
        <begin position="124"/>
        <end position="183"/>
    </location>
</feature>
<dbReference type="Pfam" id="PF00018">
    <property type="entry name" value="SH3_1"/>
    <property type="match status" value="3"/>
</dbReference>
<feature type="compositionally biased region" description="Polar residues" evidence="10">
    <location>
        <begin position="287"/>
        <end position="298"/>
    </location>
</feature>
<dbReference type="GO" id="GO:0046330">
    <property type="term" value="P:positive regulation of JNK cascade"/>
    <property type="evidence" value="ECO:0007669"/>
    <property type="project" value="TreeGrafter"/>
</dbReference>
<evidence type="ECO:0000256" key="7">
    <source>
        <dbReference type="ARBA" id="ARBA00022843"/>
    </source>
</evidence>
<dbReference type="InterPro" id="IPR028502">
    <property type="entry name" value="SH3RF3_RING-HC_Zfn"/>
</dbReference>
<feature type="domain" description="SH3" evidence="11">
    <location>
        <begin position="428"/>
        <end position="489"/>
    </location>
</feature>
<dbReference type="Pfam" id="PF13923">
    <property type="entry name" value="zf-C3HC4_2"/>
    <property type="match status" value="1"/>
</dbReference>
<evidence type="ECO:0000259" key="11">
    <source>
        <dbReference type="PROSITE" id="PS50002"/>
    </source>
</evidence>
<dbReference type="PRINTS" id="PR00499">
    <property type="entry name" value="P67PHOX"/>
</dbReference>
<dbReference type="SUPFAM" id="SSF50044">
    <property type="entry name" value="SH3-domain"/>
    <property type="match status" value="3"/>
</dbReference>
<evidence type="ECO:0000313" key="14">
    <source>
        <dbReference type="Proteomes" id="UP001431783"/>
    </source>
</evidence>
<dbReference type="InterPro" id="IPR001452">
    <property type="entry name" value="SH3_domain"/>
</dbReference>
<dbReference type="PROSITE" id="PS00518">
    <property type="entry name" value="ZF_RING_1"/>
    <property type="match status" value="1"/>
</dbReference>
<dbReference type="SUPFAM" id="SSF57850">
    <property type="entry name" value="RING/U-box"/>
    <property type="match status" value="1"/>
</dbReference>
<evidence type="ECO:0000256" key="6">
    <source>
        <dbReference type="ARBA" id="ARBA00022833"/>
    </source>
</evidence>
<dbReference type="SMART" id="SM00184">
    <property type="entry name" value="RING"/>
    <property type="match status" value="1"/>
</dbReference>
<dbReference type="InterPro" id="IPR036028">
    <property type="entry name" value="SH3-like_dom_sf"/>
</dbReference>
<evidence type="ECO:0000256" key="2">
    <source>
        <dbReference type="ARBA" id="ARBA00022443"/>
    </source>
</evidence>
<keyword evidence="4" id="KW-0677">Repeat</keyword>
<evidence type="ECO:0000259" key="12">
    <source>
        <dbReference type="PROSITE" id="PS50089"/>
    </source>
</evidence>
<comment type="caution">
    <text evidence="13">The sequence shown here is derived from an EMBL/GenBank/DDBJ whole genome shotgun (WGS) entry which is preliminary data.</text>
</comment>
<dbReference type="CDD" id="cd11786">
    <property type="entry name" value="SH3_SH3RF_1"/>
    <property type="match status" value="1"/>
</dbReference>
<evidence type="ECO:0000256" key="8">
    <source>
        <dbReference type="PROSITE-ProRule" id="PRU00175"/>
    </source>
</evidence>
<keyword evidence="14" id="KW-1185">Reference proteome</keyword>
<keyword evidence="7" id="KW-0832">Ubl conjugation</keyword>
<keyword evidence="6" id="KW-0862">Zinc</keyword>
<keyword evidence="2 9" id="KW-0728">SH3 domain</keyword>
<dbReference type="InterPro" id="IPR013083">
    <property type="entry name" value="Znf_RING/FYVE/PHD"/>
</dbReference>
<dbReference type="Proteomes" id="UP001431783">
    <property type="component" value="Unassembled WGS sequence"/>
</dbReference>
<accession>A0AAW1TJL5</accession>
<dbReference type="GO" id="GO:0008270">
    <property type="term" value="F:zinc ion binding"/>
    <property type="evidence" value="ECO:0007669"/>
    <property type="project" value="UniProtKB-KW"/>
</dbReference>
<dbReference type="PROSITE" id="PS50002">
    <property type="entry name" value="SH3"/>
    <property type="match status" value="3"/>
</dbReference>
<evidence type="ECO:0000256" key="4">
    <source>
        <dbReference type="ARBA" id="ARBA00022737"/>
    </source>
</evidence>
<name>A0AAW1TJL5_9CUCU</name>
<keyword evidence="5 8" id="KW-0863">Zinc-finger</keyword>
<dbReference type="Gene3D" id="3.30.40.10">
    <property type="entry name" value="Zinc/RING finger domain, C3HC4 (zinc finger)"/>
    <property type="match status" value="1"/>
</dbReference>
<dbReference type="GO" id="GO:0016567">
    <property type="term" value="P:protein ubiquitination"/>
    <property type="evidence" value="ECO:0007669"/>
    <property type="project" value="TreeGrafter"/>
</dbReference>
<dbReference type="InterPro" id="IPR050384">
    <property type="entry name" value="Endophilin_SH3RF"/>
</dbReference>
<protein>
    <submittedName>
        <fullName evidence="13">Uncharacterized protein</fullName>
    </submittedName>
</protein>
<dbReference type="PANTHER" id="PTHR14167">
    <property type="entry name" value="SH3 DOMAIN-CONTAINING"/>
    <property type="match status" value="1"/>
</dbReference>
<gene>
    <name evidence="13" type="ORF">WA026_006135</name>
</gene>
<evidence type="ECO:0000256" key="10">
    <source>
        <dbReference type="SAM" id="MobiDB-lite"/>
    </source>
</evidence>
<dbReference type="GO" id="GO:0061630">
    <property type="term" value="F:ubiquitin protein ligase activity"/>
    <property type="evidence" value="ECO:0007669"/>
    <property type="project" value="TreeGrafter"/>
</dbReference>
<evidence type="ECO:0000313" key="13">
    <source>
        <dbReference type="EMBL" id="KAK9870040.1"/>
    </source>
</evidence>
<dbReference type="InterPro" id="IPR017907">
    <property type="entry name" value="Znf_RING_CS"/>
</dbReference>
<dbReference type="FunFam" id="2.30.30.40:FF:000001">
    <property type="entry name" value="Sorbin and SH3 domain-containing protein 1 isoform 2"/>
    <property type="match status" value="1"/>
</dbReference>
<keyword evidence="3" id="KW-0479">Metal-binding</keyword>
<feature type="domain" description="RING-type" evidence="12">
    <location>
        <begin position="12"/>
        <end position="53"/>
    </location>
</feature>
<dbReference type="CDD" id="cd11787">
    <property type="entry name" value="SH3_SH3RF_2"/>
    <property type="match status" value="1"/>
</dbReference>
<comment type="similarity">
    <text evidence="1">Belongs to the SH3RF family.</text>
</comment>
<feature type="compositionally biased region" description="Polar residues" evidence="10">
    <location>
        <begin position="393"/>
        <end position="405"/>
    </location>
</feature>
<feature type="compositionally biased region" description="Low complexity" evidence="10">
    <location>
        <begin position="305"/>
        <end position="340"/>
    </location>
</feature>
<dbReference type="InterPro" id="IPR001841">
    <property type="entry name" value="Znf_RING"/>
</dbReference>
<dbReference type="GO" id="GO:0032436">
    <property type="term" value="P:positive regulation of proteasomal ubiquitin-dependent protein catabolic process"/>
    <property type="evidence" value="ECO:0007669"/>
    <property type="project" value="TreeGrafter"/>
</dbReference>
<dbReference type="PROSITE" id="PS50089">
    <property type="entry name" value="ZF_RING_2"/>
    <property type="match status" value="1"/>
</dbReference>
<dbReference type="Gene3D" id="2.30.30.40">
    <property type="entry name" value="SH3 Domains"/>
    <property type="match status" value="3"/>
</dbReference>
<evidence type="ECO:0000256" key="1">
    <source>
        <dbReference type="ARBA" id="ARBA00008649"/>
    </source>
</evidence>
<reference evidence="13 14" key="1">
    <citation type="submission" date="2023-03" db="EMBL/GenBank/DDBJ databases">
        <title>Genome insight into feeding habits of ladybird beetles.</title>
        <authorList>
            <person name="Li H.-S."/>
            <person name="Huang Y.-H."/>
            <person name="Pang H."/>
        </authorList>
    </citation>
    <scope>NUCLEOTIDE SEQUENCE [LARGE SCALE GENOMIC DNA]</scope>
    <source>
        <strain evidence="13">SYSU_2023b</strain>
        <tissue evidence="13">Whole body</tissue>
    </source>
</reference>
<sequence length="543" mass="59564">MDEGTLNDLLECSVCLERLDTSSKVLPCQHTFCKKCLDEIVLKHKELKCPECRVLVTLRVDDLPPNVLLMRILEGMKNAPNSHKQRNGRAGVVQQNLMQQTFHPLVQNSTAQIISSNKINSAQIHQPCAKALYDYNAKEVGDLTFKRGDTIILRRRIDSNWYHGECNGLQGVFPLSYVQIVTPVPSHLPQCKALYDFRMSNDEEEGCLTFKKGDIINVIRRVDENWAEGKLDGKIGIFPLAFVELNNLARSLMKLSTNAQSGPSKVAPPTPTNEDSTPLIPTDHSRTPVTQPQFTPPSAVSKPLPASDSSSTISSGSSSTTTPNVSSSNTSSSSSTAPSSPASPPSRAQGTPVRNFVQAPDISSRSGATNTTHRSSSGTTSVLHSKEKRHSFTGISNPHQNQSHRLSAEITGDIHVATPTRRMGNDVQLPAAYVALYPYKPQKPDELELKKGGIYMVTDRCQDGWYKGTSNRTQKCGVFPGNYVSTTRGLTTSQIESKSSVSRIRGSKNGLAHQSFPRVRSVPLPAKISHQVGMVSRRVWLRL</sequence>
<evidence type="ECO:0000256" key="9">
    <source>
        <dbReference type="PROSITE-ProRule" id="PRU00192"/>
    </source>
</evidence>
<dbReference type="CDD" id="cd16750">
    <property type="entry name" value="RING-HC_SH3RF3"/>
    <property type="match status" value="1"/>
</dbReference>
<dbReference type="FunFam" id="3.30.40.10:FF:000077">
    <property type="entry name" value="E3 ubiquitin-protein ligase SH3RF1 isoform X1"/>
    <property type="match status" value="1"/>
</dbReference>
<feature type="compositionally biased region" description="Polar residues" evidence="10">
    <location>
        <begin position="361"/>
        <end position="383"/>
    </location>
</feature>
<dbReference type="EMBL" id="JARQZJ010000002">
    <property type="protein sequence ID" value="KAK9870040.1"/>
    <property type="molecule type" value="Genomic_DNA"/>
</dbReference>
<dbReference type="PRINTS" id="PR00452">
    <property type="entry name" value="SH3DOMAIN"/>
</dbReference>
<dbReference type="AlphaFoldDB" id="A0AAW1TJL5"/>
<feature type="region of interest" description="Disordered" evidence="10">
    <location>
        <begin position="258"/>
        <end position="407"/>
    </location>
</feature>
<evidence type="ECO:0000256" key="3">
    <source>
        <dbReference type="ARBA" id="ARBA00022723"/>
    </source>
</evidence>
<dbReference type="CDD" id="cd11783">
    <property type="entry name" value="SH3_SH3RF_3"/>
    <property type="match status" value="1"/>
</dbReference>
<proteinExistence type="inferred from homology"/>
<organism evidence="13 14">
    <name type="scientific">Henosepilachna vigintioctopunctata</name>
    <dbReference type="NCBI Taxonomy" id="420089"/>
    <lineage>
        <taxon>Eukaryota</taxon>
        <taxon>Metazoa</taxon>
        <taxon>Ecdysozoa</taxon>
        <taxon>Arthropoda</taxon>
        <taxon>Hexapoda</taxon>
        <taxon>Insecta</taxon>
        <taxon>Pterygota</taxon>
        <taxon>Neoptera</taxon>
        <taxon>Endopterygota</taxon>
        <taxon>Coleoptera</taxon>
        <taxon>Polyphaga</taxon>
        <taxon>Cucujiformia</taxon>
        <taxon>Coccinelloidea</taxon>
        <taxon>Coccinellidae</taxon>
        <taxon>Epilachninae</taxon>
        <taxon>Epilachnini</taxon>
        <taxon>Henosepilachna</taxon>
    </lineage>
</organism>
<dbReference type="SMART" id="SM00326">
    <property type="entry name" value="SH3"/>
    <property type="match status" value="3"/>
</dbReference>